<gene>
    <name evidence="6" type="ORF">BJ875DRAFT_501773</name>
</gene>
<name>A0A9P8C9T0_9HELO</name>
<evidence type="ECO:0000256" key="4">
    <source>
        <dbReference type="ARBA" id="ARBA00022801"/>
    </source>
</evidence>
<proteinExistence type="inferred from homology"/>
<evidence type="ECO:0000313" key="7">
    <source>
        <dbReference type="Proteomes" id="UP000824998"/>
    </source>
</evidence>
<dbReference type="Proteomes" id="UP000824998">
    <property type="component" value="Unassembled WGS sequence"/>
</dbReference>
<dbReference type="InterPro" id="IPR029058">
    <property type="entry name" value="AB_hydrolase_fold"/>
</dbReference>
<dbReference type="EMBL" id="MU251365">
    <property type="protein sequence ID" value="KAG9238770.1"/>
    <property type="molecule type" value="Genomic_DNA"/>
</dbReference>
<keyword evidence="7" id="KW-1185">Reference proteome</keyword>
<organism evidence="6 7">
    <name type="scientific">Amylocarpus encephaloides</name>
    <dbReference type="NCBI Taxonomy" id="45428"/>
    <lineage>
        <taxon>Eukaryota</taxon>
        <taxon>Fungi</taxon>
        <taxon>Dikarya</taxon>
        <taxon>Ascomycota</taxon>
        <taxon>Pezizomycotina</taxon>
        <taxon>Leotiomycetes</taxon>
        <taxon>Helotiales</taxon>
        <taxon>Helotiales incertae sedis</taxon>
        <taxon>Amylocarpus</taxon>
    </lineage>
</organism>
<sequence length="502" mass="56101">MWGPSEAIPTNIDNNCERQVPTSPTGVKTLVTPQNITIRYKEPRICETTPGVNSYAGYIDLDADSHTFFWFFEARHNPKDAPITLWLNGGPGADSMIGLFDELGPCSINEDLETVLNPYSWNEVTNLLFISQPLGVGFSYSTEGLGTLDPFTMLLQETWPTNAKGRYPVVDASLISTTEQAAVAAWHIVQGFFGGLPQLDAKVKTKEFHLWTESYVFFNYFSQQNEMISTCKLQGTKLNFGTLGLISPIIDAAVQYPQHPEFAIHNTYGIKAYNETGGCLDRISKCRQTSMSTPADYAICADATNFCDNNVANVYMDIGNRDAQDIRIQLLQDHYAGHHWIDYLNLASTQNAIGVDLNYTHPIARAVSRAFGNTGELSFPNFRQTLEKLLTENVRVAMVFGDADYLCNWYGGEAVSLALDYPHKKDFAKAGYAPFHIDGEEYGEVRQYSNFSFLRVYESGHKVPSYQPKASLEMFRRTLQGVDVAEGKIKICDHYSTSGKKT</sequence>
<keyword evidence="3" id="KW-0645">Protease</keyword>
<dbReference type="SUPFAM" id="SSF53474">
    <property type="entry name" value="alpha/beta-Hydrolases"/>
    <property type="match status" value="1"/>
</dbReference>
<reference evidence="6" key="1">
    <citation type="journal article" date="2021" name="IMA Fungus">
        <title>Genomic characterization of three marine fungi, including Emericellopsis atlantica sp. nov. with signatures of a generalist lifestyle and marine biomass degradation.</title>
        <authorList>
            <person name="Hagestad O.C."/>
            <person name="Hou L."/>
            <person name="Andersen J.H."/>
            <person name="Hansen E.H."/>
            <person name="Altermark B."/>
            <person name="Li C."/>
            <person name="Kuhnert E."/>
            <person name="Cox R.J."/>
            <person name="Crous P.W."/>
            <person name="Spatafora J.W."/>
            <person name="Lail K."/>
            <person name="Amirebrahimi M."/>
            <person name="Lipzen A."/>
            <person name="Pangilinan J."/>
            <person name="Andreopoulos W."/>
            <person name="Hayes R.D."/>
            <person name="Ng V."/>
            <person name="Grigoriev I.V."/>
            <person name="Jackson S.A."/>
            <person name="Sutton T.D.S."/>
            <person name="Dobson A.D.W."/>
            <person name="Rama T."/>
        </authorList>
    </citation>
    <scope>NUCLEOTIDE SEQUENCE</scope>
    <source>
        <strain evidence="6">TRa018bII</strain>
    </source>
</reference>
<evidence type="ECO:0000256" key="3">
    <source>
        <dbReference type="ARBA" id="ARBA00022670"/>
    </source>
</evidence>
<dbReference type="PRINTS" id="PR00724">
    <property type="entry name" value="CRBOXYPTASEC"/>
</dbReference>
<dbReference type="InterPro" id="IPR001563">
    <property type="entry name" value="Peptidase_S10"/>
</dbReference>
<dbReference type="GO" id="GO:0006508">
    <property type="term" value="P:proteolysis"/>
    <property type="evidence" value="ECO:0007669"/>
    <property type="project" value="UniProtKB-KW"/>
</dbReference>
<dbReference type="PANTHER" id="PTHR11802">
    <property type="entry name" value="SERINE PROTEASE FAMILY S10 SERINE CARBOXYPEPTIDASE"/>
    <property type="match status" value="1"/>
</dbReference>
<accession>A0A9P8C9T0</accession>
<dbReference type="GO" id="GO:0000324">
    <property type="term" value="C:fungal-type vacuole"/>
    <property type="evidence" value="ECO:0007669"/>
    <property type="project" value="TreeGrafter"/>
</dbReference>
<evidence type="ECO:0000256" key="2">
    <source>
        <dbReference type="ARBA" id="ARBA00022645"/>
    </source>
</evidence>
<protein>
    <submittedName>
        <fullName evidence="6">Carboxypeptidase 2</fullName>
    </submittedName>
</protein>
<dbReference type="Gene3D" id="3.40.50.1820">
    <property type="entry name" value="alpha/beta hydrolase"/>
    <property type="match status" value="1"/>
</dbReference>
<comment type="similarity">
    <text evidence="1">Belongs to the peptidase S10 family.</text>
</comment>
<keyword evidence="4" id="KW-0378">Hydrolase</keyword>
<evidence type="ECO:0000256" key="1">
    <source>
        <dbReference type="ARBA" id="ARBA00009431"/>
    </source>
</evidence>
<keyword evidence="5" id="KW-0325">Glycoprotein</keyword>
<dbReference type="PANTHER" id="PTHR11802:SF131">
    <property type="entry name" value="CARBOXYPEPTIDASE"/>
    <property type="match status" value="1"/>
</dbReference>
<dbReference type="AlphaFoldDB" id="A0A9P8C9T0"/>
<keyword evidence="2 6" id="KW-0121">Carboxypeptidase</keyword>
<comment type="caution">
    <text evidence="6">The sequence shown here is derived from an EMBL/GenBank/DDBJ whole genome shotgun (WGS) entry which is preliminary data.</text>
</comment>
<dbReference type="OrthoDB" id="443318at2759"/>
<dbReference type="GO" id="GO:0004185">
    <property type="term" value="F:serine-type carboxypeptidase activity"/>
    <property type="evidence" value="ECO:0007669"/>
    <property type="project" value="InterPro"/>
</dbReference>
<dbReference type="Pfam" id="PF00450">
    <property type="entry name" value="Peptidase_S10"/>
    <property type="match status" value="1"/>
</dbReference>
<evidence type="ECO:0000256" key="5">
    <source>
        <dbReference type="ARBA" id="ARBA00023180"/>
    </source>
</evidence>
<evidence type="ECO:0000313" key="6">
    <source>
        <dbReference type="EMBL" id="KAG9238770.1"/>
    </source>
</evidence>